<name>A0A1Q8YL25_9BURK</name>
<dbReference type="AlphaFoldDB" id="A0A1Q8YL25"/>
<evidence type="ECO:0000313" key="1">
    <source>
        <dbReference type="EMBL" id="OLP08647.1"/>
    </source>
</evidence>
<dbReference type="EMBL" id="MSYM01000001">
    <property type="protein sequence ID" value="OLP08647.1"/>
    <property type="molecule type" value="Genomic_DNA"/>
</dbReference>
<dbReference type="InterPro" id="IPR027417">
    <property type="entry name" value="P-loop_NTPase"/>
</dbReference>
<dbReference type="SUPFAM" id="SSF52540">
    <property type="entry name" value="P-loop containing nucleoside triphosphate hydrolases"/>
    <property type="match status" value="1"/>
</dbReference>
<protein>
    <submittedName>
        <fullName evidence="1">Uncharacterized protein</fullName>
    </submittedName>
</protein>
<proteinExistence type="predicted"/>
<keyword evidence="2" id="KW-1185">Reference proteome</keyword>
<evidence type="ECO:0000313" key="2">
    <source>
        <dbReference type="Proteomes" id="UP000185911"/>
    </source>
</evidence>
<dbReference type="Proteomes" id="UP000185911">
    <property type="component" value="Unassembled WGS sequence"/>
</dbReference>
<dbReference type="RefSeq" id="WP_075584892.1">
    <property type="nucleotide sequence ID" value="NZ_MSYM01000001.1"/>
</dbReference>
<comment type="caution">
    <text evidence="1">The sequence shown here is derived from an EMBL/GenBank/DDBJ whole genome shotgun (WGS) entry which is preliminary data.</text>
</comment>
<organism evidence="1 2">
    <name type="scientific">Rhodoferax antarcticus ANT.BR</name>
    <dbReference type="NCBI Taxonomy" id="1111071"/>
    <lineage>
        <taxon>Bacteria</taxon>
        <taxon>Pseudomonadati</taxon>
        <taxon>Pseudomonadota</taxon>
        <taxon>Betaproteobacteria</taxon>
        <taxon>Burkholderiales</taxon>
        <taxon>Comamonadaceae</taxon>
        <taxon>Rhodoferax</taxon>
    </lineage>
</organism>
<reference evidence="1 2" key="1">
    <citation type="submission" date="2017-01" db="EMBL/GenBank/DDBJ databases">
        <title>Genome sequence of Rhodoferax antarcticus ANT.BR, a psychrophilic purple nonsulfur bacterium from an Antarctic microbial mat.</title>
        <authorList>
            <person name="Baker J."/>
            <person name="Riester C."/>
            <person name="Skinner B."/>
            <person name="Newell A."/>
            <person name="Swingley W."/>
            <person name="Madigan M."/>
            <person name="Jung D."/>
            <person name="Asao M."/>
            <person name="Chen M."/>
            <person name="Loughlin P."/>
            <person name="Pan H."/>
            <person name="Lin S."/>
            <person name="Li N."/>
            <person name="Shaw J."/>
            <person name="Prado M."/>
            <person name="Sherman C."/>
            <person name="Li X."/>
            <person name="Tang J."/>
            <person name="Blankenship R."/>
            <person name="Zhao T."/>
            <person name="Touchman J."/>
            <person name="Sattley M."/>
        </authorList>
    </citation>
    <scope>NUCLEOTIDE SEQUENCE [LARGE SCALE GENOMIC DNA]</scope>
    <source>
        <strain evidence="1 2">ANT.BR</strain>
    </source>
</reference>
<sequence length="143" mass="14859">MPFGPGLAAQGLSVQQLLWVQAQALRCAGVGAVLLWLVPVRSEHLRRLHLAAQAHAKLLWVMRPVAALDESSPAVLRLVLSEEAAGAAGAEGALAVQVQKRRGPPLAQALSLPARPAALAALLAVGQPFSGQLHALDRLLTAA</sequence>
<accession>A0A1Q8YL25</accession>
<dbReference type="STRING" id="81479.RA876_15325"/>
<gene>
    <name evidence="1" type="ORF">BLL52_0255</name>
</gene>
<dbReference type="Gene3D" id="3.40.50.300">
    <property type="entry name" value="P-loop containing nucleotide triphosphate hydrolases"/>
    <property type="match status" value="1"/>
</dbReference>